<dbReference type="Gene3D" id="3.20.170.20">
    <property type="entry name" value="Protein of unknown function DUF952"/>
    <property type="match status" value="1"/>
</dbReference>
<organism evidence="1 2">
    <name type="scientific">Actinoplanes hulinensis</name>
    <dbReference type="NCBI Taxonomy" id="1144547"/>
    <lineage>
        <taxon>Bacteria</taxon>
        <taxon>Bacillati</taxon>
        <taxon>Actinomycetota</taxon>
        <taxon>Actinomycetes</taxon>
        <taxon>Micromonosporales</taxon>
        <taxon>Micromonosporaceae</taxon>
        <taxon>Actinoplanes</taxon>
    </lineage>
</organism>
<dbReference type="Pfam" id="PF06108">
    <property type="entry name" value="DUF952"/>
    <property type="match status" value="1"/>
</dbReference>
<proteinExistence type="predicted"/>
<evidence type="ECO:0000313" key="2">
    <source>
        <dbReference type="Proteomes" id="UP001519863"/>
    </source>
</evidence>
<protein>
    <submittedName>
        <fullName evidence="1">DUF952 domain-containing protein</fullName>
    </submittedName>
</protein>
<name>A0ABS7BA81_9ACTN</name>
<reference evidence="1 2" key="1">
    <citation type="journal article" date="2013" name="Antonie Van Leeuwenhoek">
        <title>Actinoplanes hulinensis sp. nov., a novel actinomycete isolated from soybean root (Glycine max (L.) Merr).</title>
        <authorList>
            <person name="Shen Y."/>
            <person name="Liu C."/>
            <person name="Wang X."/>
            <person name="Zhao J."/>
            <person name="Jia F."/>
            <person name="Zhang Y."/>
            <person name="Wang L."/>
            <person name="Yang D."/>
            <person name="Xiang W."/>
        </authorList>
    </citation>
    <scope>NUCLEOTIDE SEQUENCE [LARGE SCALE GENOMIC DNA]</scope>
    <source>
        <strain evidence="1 2">NEAU-M9</strain>
    </source>
</reference>
<comment type="caution">
    <text evidence="1">The sequence shown here is derived from an EMBL/GenBank/DDBJ whole genome shotgun (WGS) entry which is preliminary data.</text>
</comment>
<dbReference type="SUPFAM" id="SSF56399">
    <property type="entry name" value="ADP-ribosylation"/>
    <property type="match status" value="1"/>
</dbReference>
<dbReference type="PANTHER" id="PTHR34129:SF1">
    <property type="entry name" value="DUF952 DOMAIN-CONTAINING PROTEIN"/>
    <property type="match status" value="1"/>
</dbReference>
<dbReference type="InterPro" id="IPR009297">
    <property type="entry name" value="DUF952"/>
</dbReference>
<dbReference type="EMBL" id="JAHXZI010000017">
    <property type="protein sequence ID" value="MBW6437855.1"/>
    <property type="molecule type" value="Genomic_DNA"/>
</dbReference>
<keyword evidence="2" id="KW-1185">Reference proteome</keyword>
<evidence type="ECO:0000313" key="1">
    <source>
        <dbReference type="EMBL" id="MBW6437855.1"/>
    </source>
</evidence>
<gene>
    <name evidence="1" type="ORF">KZ829_29405</name>
</gene>
<accession>A0ABS7BA81</accession>
<dbReference type="Proteomes" id="UP001519863">
    <property type="component" value="Unassembled WGS sequence"/>
</dbReference>
<sequence length="111" mass="12383">MIFHICPRDAWATAAADGFVPVGPEGFIHCSPADWVHMPATLRFRGRTDLLLLEIDEERLDVPVVWEDGVPPEPDGRQFPHIYGGMNVGAVVAVHDYPPRPDGSFPEWVRP</sequence>
<dbReference type="PANTHER" id="PTHR34129">
    <property type="entry name" value="BLR1139 PROTEIN"/>
    <property type="match status" value="1"/>
</dbReference>
<dbReference type="RefSeq" id="WP_220147161.1">
    <property type="nucleotide sequence ID" value="NZ_JAHXZI010000017.1"/>
</dbReference>